<evidence type="ECO:0000313" key="2">
    <source>
        <dbReference type="Proteomes" id="UP000018545"/>
    </source>
</evidence>
<name>V5TY17_9ENTR</name>
<reference evidence="1 2" key="1">
    <citation type="journal article" date="2014" name="Genome Announc.">
        <title>Complete Genome Sequence of Cronobacter sakazakii Strain CMCC 45402.</title>
        <authorList>
            <person name="Zhao Z."/>
            <person name="Wang L."/>
            <person name="Wang B."/>
            <person name="Liang H."/>
            <person name="Ye Q."/>
            <person name="Zeng M."/>
        </authorList>
    </citation>
    <scope>NUCLEOTIDE SEQUENCE [LARGE SCALE GENOMIC DNA]</scope>
    <source>
        <strain evidence="2">45402</strain>
    </source>
</reference>
<sequence>MSELKNPPYGGFFLPAIKQSCQYPAAFYRSMTYEYRLFPLSAVVVTIKKFLTYSLAYSATLTCS</sequence>
<dbReference type="Proteomes" id="UP000018545">
    <property type="component" value="Chromosome"/>
</dbReference>
<gene>
    <name evidence="1" type="ORF">P262_02525</name>
</gene>
<dbReference type="KEGG" id="csi:P262_02525"/>
<dbReference type="EMBL" id="CP006731">
    <property type="protein sequence ID" value="AHB70156.1"/>
    <property type="molecule type" value="Genomic_DNA"/>
</dbReference>
<dbReference type="HOGENOM" id="CLU_2860174_0_0_6"/>
<accession>V5TY17</accession>
<dbReference type="AlphaFoldDB" id="V5TY17"/>
<proteinExistence type="predicted"/>
<protein>
    <submittedName>
        <fullName evidence="1">Uncharacterized protein</fullName>
    </submittedName>
</protein>
<evidence type="ECO:0000313" key="1">
    <source>
        <dbReference type="EMBL" id="AHB70156.1"/>
    </source>
</evidence>
<organism evidence="1 2">
    <name type="scientific">Cronobacter malonaticus</name>
    <dbReference type="NCBI Taxonomy" id="413503"/>
    <lineage>
        <taxon>Bacteria</taxon>
        <taxon>Pseudomonadati</taxon>
        <taxon>Pseudomonadota</taxon>
        <taxon>Gammaproteobacteria</taxon>
        <taxon>Enterobacterales</taxon>
        <taxon>Enterobacteriaceae</taxon>
        <taxon>Cronobacter</taxon>
    </lineage>
</organism>